<protein>
    <submittedName>
        <fullName evidence="3">Chromosome partitioning protein ParA</fullName>
    </submittedName>
</protein>
<dbReference type="Gene3D" id="3.40.50.300">
    <property type="entry name" value="P-loop containing nucleotide triphosphate hydrolases"/>
    <property type="match status" value="1"/>
</dbReference>
<dbReference type="PANTHER" id="PTHR13696:SF52">
    <property type="entry name" value="PARA FAMILY PROTEIN CT_582"/>
    <property type="match status" value="1"/>
</dbReference>
<sequence>MAAKSKLPRIIGISGGPPSRAGPLGVSVKDEPGAAGSLPGSATIAVYSVKGGVGKTTFSANLAWCSAVASARRTLLWDLDAAGGSAFLYGLEPQEAQLAEEVFARERPAAGLIQKTAFADLDILPADESIRTLDAQLARIGKRKRLAKLTEELAADYPRIILDCPPVMNELSAQIVRAADLVIVPLPPSPLSARAFDLVVREIAGNTKRHPPILPVLSMLDMRRALHKQAQEANPNWPSIPYASVVEQCAVHRQPVGALAPQSPAALAFGRLWNAIEKKLAQKRA</sequence>
<dbReference type="PANTHER" id="PTHR13696">
    <property type="entry name" value="P-LOOP CONTAINING NUCLEOSIDE TRIPHOSPHATE HYDROLASE"/>
    <property type="match status" value="1"/>
</dbReference>
<name>A0A0J7Y974_9SPHN</name>
<feature type="region of interest" description="Disordered" evidence="1">
    <location>
        <begin position="1"/>
        <end position="25"/>
    </location>
</feature>
<organism evidence="3 4">
    <name type="scientific">Novosphingobium barchaimii LL02</name>
    <dbReference type="NCBI Taxonomy" id="1114963"/>
    <lineage>
        <taxon>Bacteria</taxon>
        <taxon>Pseudomonadati</taxon>
        <taxon>Pseudomonadota</taxon>
        <taxon>Alphaproteobacteria</taxon>
        <taxon>Sphingomonadales</taxon>
        <taxon>Sphingomonadaceae</taxon>
        <taxon>Novosphingobium</taxon>
    </lineage>
</organism>
<feature type="domain" description="AAA" evidence="2">
    <location>
        <begin position="43"/>
        <end position="201"/>
    </location>
</feature>
<gene>
    <name evidence="3" type="ORF">V474_00225</name>
</gene>
<evidence type="ECO:0000256" key="1">
    <source>
        <dbReference type="SAM" id="MobiDB-lite"/>
    </source>
</evidence>
<reference evidence="3 4" key="1">
    <citation type="journal article" date="2015" name="G3 (Bethesda)">
        <title>Insights into Ongoing Evolution of the Hexachlorocyclohexane Catabolic Pathway from Comparative Genomics of Ten Sphingomonadaceae Strains.</title>
        <authorList>
            <person name="Pearce S.L."/>
            <person name="Oakeshott J.G."/>
            <person name="Pandey G."/>
        </authorList>
    </citation>
    <scope>NUCLEOTIDE SEQUENCE [LARGE SCALE GENOMIC DNA]</scope>
    <source>
        <strain evidence="3 4">LL02</strain>
    </source>
</reference>
<dbReference type="InterPro" id="IPR025669">
    <property type="entry name" value="AAA_dom"/>
</dbReference>
<dbReference type="PATRIC" id="fig|1114963.3.peg.43"/>
<evidence type="ECO:0000313" key="4">
    <source>
        <dbReference type="Proteomes" id="UP000052268"/>
    </source>
</evidence>
<dbReference type="SUPFAM" id="SSF52540">
    <property type="entry name" value="P-loop containing nucleoside triphosphate hydrolases"/>
    <property type="match status" value="1"/>
</dbReference>
<dbReference type="CDD" id="cd02042">
    <property type="entry name" value="ParAB_family"/>
    <property type="match status" value="1"/>
</dbReference>
<accession>A0A0J7Y974</accession>
<dbReference type="AlphaFoldDB" id="A0A0J7Y974"/>
<dbReference type="InterPro" id="IPR050678">
    <property type="entry name" value="DNA_Partitioning_ATPase"/>
</dbReference>
<dbReference type="InterPro" id="IPR027417">
    <property type="entry name" value="P-loop_NTPase"/>
</dbReference>
<dbReference type="Pfam" id="PF13614">
    <property type="entry name" value="AAA_31"/>
    <property type="match status" value="1"/>
</dbReference>
<dbReference type="EMBL" id="JACU01000001">
    <property type="protein sequence ID" value="KMS60152.1"/>
    <property type="molecule type" value="Genomic_DNA"/>
</dbReference>
<keyword evidence="4" id="KW-1185">Reference proteome</keyword>
<evidence type="ECO:0000313" key="3">
    <source>
        <dbReference type="EMBL" id="KMS60152.1"/>
    </source>
</evidence>
<proteinExistence type="predicted"/>
<evidence type="ECO:0000259" key="2">
    <source>
        <dbReference type="Pfam" id="PF13614"/>
    </source>
</evidence>
<dbReference type="Proteomes" id="UP000052268">
    <property type="component" value="Unassembled WGS sequence"/>
</dbReference>
<comment type="caution">
    <text evidence="3">The sequence shown here is derived from an EMBL/GenBank/DDBJ whole genome shotgun (WGS) entry which is preliminary data.</text>
</comment>